<dbReference type="PANTHER" id="PTHR18919:SF141">
    <property type="entry name" value="ACETYL-COA ACETYLTRANSFERASE, CYTOSOLIC 1-LIKE"/>
    <property type="match status" value="1"/>
</dbReference>
<dbReference type="PANTHER" id="PTHR18919">
    <property type="entry name" value="ACETYL-COA C-ACYLTRANSFERASE"/>
    <property type="match status" value="1"/>
</dbReference>
<evidence type="ECO:0000256" key="2">
    <source>
        <dbReference type="ARBA" id="ARBA00022679"/>
    </source>
</evidence>
<evidence type="ECO:0000313" key="6">
    <source>
        <dbReference type="Proteomes" id="UP001291623"/>
    </source>
</evidence>
<accession>A0AAE1VJW1</accession>
<feature type="domain" description="Thiolase C-terminal" evidence="4">
    <location>
        <begin position="110"/>
        <end position="151"/>
    </location>
</feature>
<dbReference type="SUPFAM" id="SSF53901">
    <property type="entry name" value="Thiolase-like"/>
    <property type="match status" value="1"/>
</dbReference>
<keyword evidence="6" id="KW-1185">Reference proteome</keyword>
<keyword evidence="2" id="KW-0808">Transferase</keyword>
<evidence type="ECO:0000313" key="5">
    <source>
        <dbReference type="EMBL" id="KAK4372953.1"/>
    </source>
</evidence>
<comment type="caution">
    <text evidence="5">The sequence shown here is derived from an EMBL/GenBank/DDBJ whole genome shotgun (WGS) entry which is preliminary data.</text>
</comment>
<dbReference type="InterPro" id="IPR016039">
    <property type="entry name" value="Thiolase-like"/>
</dbReference>
<proteinExistence type="inferred from homology"/>
<dbReference type="GO" id="GO:0006635">
    <property type="term" value="P:fatty acid beta-oxidation"/>
    <property type="evidence" value="ECO:0007669"/>
    <property type="project" value="TreeGrafter"/>
</dbReference>
<evidence type="ECO:0000256" key="1">
    <source>
        <dbReference type="ARBA" id="ARBA00010982"/>
    </source>
</evidence>
<dbReference type="Proteomes" id="UP001291623">
    <property type="component" value="Unassembled WGS sequence"/>
</dbReference>
<evidence type="ECO:0000259" key="4">
    <source>
        <dbReference type="Pfam" id="PF02803"/>
    </source>
</evidence>
<keyword evidence="3" id="KW-0012">Acyltransferase</keyword>
<sequence length="225" mass="24552">MTEAFKRLNQTKEELLKQNIHLLEKVSQLELILRQNQLKQTQTQSSPSPSKMDETGLHSLLNAKKPIVSGMDTTSPVQTVAGKDSSNPLMAVTLPKSEQEEATSSKTRHAAQVVALANQKLLGLNPEKINVHGGAVSLEHPLGCSGARILLLYLGLRFIVQGLLLYISLCDHVFVSWFLKINERLFCICFSNGMLQVLRQKNGKHGAAGVCNRGGGASALVVELM</sequence>
<name>A0AAE1VJW1_9SOLA</name>
<dbReference type="AlphaFoldDB" id="A0AAE1VJW1"/>
<dbReference type="Pfam" id="PF02803">
    <property type="entry name" value="Thiolase_C"/>
    <property type="match status" value="1"/>
</dbReference>
<dbReference type="InterPro" id="IPR020617">
    <property type="entry name" value="Thiolase_C"/>
</dbReference>
<dbReference type="EMBL" id="JAVYJV010000004">
    <property type="protein sequence ID" value="KAK4372953.1"/>
    <property type="molecule type" value="Genomic_DNA"/>
</dbReference>
<dbReference type="Gene3D" id="3.40.47.10">
    <property type="match status" value="1"/>
</dbReference>
<comment type="similarity">
    <text evidence="1">Belongs to the thiolase-like superfamily. Thiolase family.</text>
</comment>
<protein>
    <recommendedName>
        <fullName evidence="4">Thiolase C-terminal domain-containing protein</fullName>
    </recommendedName>
</protein>
<evidence type="ECO:0000256" key="3">
    <source>
        <dbReference type="ARBA" id="ARBA00023315"/>
    </source>
</evidence>
<dbReference type="GO" id="GO:0003985">
    <property type="term" value="F:acetyl-CoA C-acetyltransferase activity"/>
    <property type="evidence" value="ECO:0007669"/>
    <property type="project" value="TreeGrafter"/>
</dbReference>
<organism evidence="5 6">
    <name type="scientific">Anisodus tanguticus</name>
    <dbReference type="NCBI Taxonomy" id="243964"/>
    <lineage>
        <taxon>Eukaryota</taxon>
        <taxon>Viridiplantae</taxon>
        <taxon>Streptophyta</taxon>
        <taxon>Embryophyta</taxon>
        <taxon>Tracheophyta</taxon>
        <taxon>Spermatophyta</taxon>
        <taxon>Magnoliopsida</taxon>
        <taxon>eudicotyledons</taxon>
        <taxon>Gunneridae</taxon>
        <taxon>Pentapetalae</taxon>
        <taxon>asterids</taxon>
        <taxon>lamiids</taxon>
        <taxon>Solanales</taxon>
        <taxon>Solanaceae</taxon>
        <taxon>Solanoideae</taxon>
        <taxon>Hyoscyameae</taxon>
        <taxon>Anisodus</taxon>
    </lineage>
</organism>
<gene>
    <name evidence="5" type="ORF">RND71_008337</name>
</gene>
<reference evidence="5" key="1">
    <citation type="submission" date="2023-12" db="EMBL/GenBank/DDBJ databases">
        <title>Genome assembly of Anisodus tanguticus.</title>
        <authorList>
            <person name="Wang Y.-J."/>
        </authorList>
    </citation>
    <scope>NUCLEOTIDE SEQUENCE</scope>
    <source>
        <strain evidence="5">KB-2021</strain>
        <tissue evidence="5">Leaf</tissue>
    </source>
</reference>
<dbReference type="GO" id="GO:0005739">
    <property type="term" value="C:mitochondrion"/>
    <property type="evidence" value="ECO:0007669"/>
    <property type="project" value="TreeGrafter"/>
</dbReference>